<gene>
    <name evidence="1" type="ORF">CGI_10000322</name>
</gene>
<name>K1QBK3_MAGGI</name>
<proteinExistence type="predicted"/>
<reference evidence="1" key="1">
    <citation type="journal article" date="2012" name="Nature">
        <title>The oyster genome reveals stress adaptation and complexity of shell formation.</title>
        <authorList>
            <person name="Zhang G."/>
            <person name="Fang X."/>
            <person name="Guo X."/>
            <person name="Li L."/>
            <person name="Luo R."/>
            <person name="Xu F."/>
            <person name="Yang P."/>
            <person name="Zhang L."/>
            <person name="Wang X."/>
            <person name="Qi H."/>
            <person name="Xiong Z."/>
            <person name="Que H."/>
            <person name="Xie Y."/>
            <person name="Holland P.W."/>
            <person name="Paps J."/>
            <person name="Zhu Y."/>
            <person name="Wu F."/>
            <person name="Chen Y."/>
            <person name="Wang J."/>
            <person name="Peng C."/>
            <person name="Meng J."/>
            <person name="Yang L."/>
            <person name="Liu J."/>
            <person name="Wen B."/>
            <person name="Zhang N."/>
            <person name="Huang Z."/>
            <person name="Zhu Q."/>
            <person name="Feng Y."/>
            <person name="Mount A."/>
            <person name="Hedgecock D."/>
            <person name="Xu Z."/>
            <person name="Liu Y."/>
            <person name="Domazet-Loso T."/>
            <person name="Du Y."/>
            <person name="Sun X."/>
            <person name="Zhang S."/>
            <person name="Liu B."/>
            <person name="Cheng P."/>
            <person name="Jiang X."/>
            <person name="Li J."/>
            <person name="Fan D."/>
            <person name="Wang W."/>
            <person name="Fu W."/>
            <person name="Wang T."/>
            <person name="Wang B."/>
            <person name="Zhang J."/>
            <person name="Peng Z."/>
            <person name="Li Y."/>
            <person name="Li N."/>
            <person name="Wang J."/>
            <person name="Chen M."/>
            <person name="He Y."/>
            <person name="Tan F."/>
            <person name="Song X."/>
            <person name="Zheng Q."/>
            <person name="Huang R."/>
            <person name="Yang H."/>
            <person name="Du X."/>
            <person name="Chen L."/>
            <person name="Yang M."/>
            <person name="Gaffney P.M."/>
            <person name="Wang S."/>
            <person name="Luo L."/>
            <person name="She Z."/>
            <person name="Ming Y."/>
            <person name="Huang W."/>
            <person name="Zhang S."/>
            <person name="Huang B."/>
            <person name="Zhang Y."/>
            <person name="Qu T."/>
            <person name="Ni P."/>
            <person name="Miao G."/>
            <person name="Wang J."/>
            <person name="Wang Q."/>
            <person name="Steinberg C.E."/>
            <person name="Wang H."/>
            <person name="Li N."/>
            <person name="Qian L."/>
            <person name="Zhang G."/>
            <person name="Li Y."/>
            <person name="Yang H."/>
            <person name="Liu X."/>
            <person name="Wang J."/>
            <person name="Yin Y."/>
            <person name="Wang J."/>
        </authorList>
    </citation>
    <scope>NUCLEOTIDE SEQUENCE [LARGE SCALE GENOMIC DNA]</scope>
    <source>
        <strain evidence="1">05x7-T-G4-1.051#20</strain>
    </source>
</reference>
<organism evidence="1">
    <name type="scientific">Magallana gigas</name>
    <name type="common">Pacific oyster</name>
    <name type="synonym">Crassostrea gigas</name>
    <dbReference type="NCBI Taxonomy" id="29159"/>
    <lineage>
        <taxon>Eukaryota</taxon>
        <taxon>Metazoa</taxon>
        <taxon>Spiralia</taxon>
        <taxon>Lophotrochozoa</taxon>
        <taxon>Mollusca</taxon>
        <taxon>Bivalvia</taxon>
        <taxon>Autobranchia</taxon>
        <taxon>Pteriomorphia</taxon>
        <taxon>Ostreida</taxon>
        <taxon>Ostreoidea</taxon>
        <taxon>Ostreidae</taxon>
        <taxon>Magallana</taxon>
    </lineage>
</organism>
<dbReference type="AlphaFoldDB" id="K1QBK3"/>
<protein>
    <submittedName>
        <fullName evidence="1">Uncharacterized protein</fullName>
    </submittedName>
</protein>
<dbReference type="EMBL" id="JH816190">
    <property type="protein sequence ID" value="EKC34157.1"/>
    <property type="molecule type" value="Genomic_DNA"/>
</dbReference>
<dbReference type="HOGENOM" id="CLU_1679651_0_0_1"/>
<sequence>MRKREAVVANASLINSICRRTVNDLDCILRELEKFRTFVHPADQNKRKSLIPFGEKRLPESIAGWPCDIRKDFVRFGRCPGNCPAQNRSLPDTGCSIGIKSDSSSGSAGFLYKSKEPTNALGDGFFTAAHVAVKAFEDLFPDKSFRTANLCPEQLRL</sequence>
<evidence type="ECO:0000313" key="1">
    <source>
        <dbReference type="EMBL" id="EKC34157.1"/>
    </source>
</evidence>
<accession>K1QBK3</accession>
<dbReference type="InParanoid" id="K1QBK3"/>